<dbReference type="AlphaFoldDB" id="A0A0S4XRD8"/>
<dbReference type="EMBL" id="FAXN01000093">
    <property type="protein sequence ID" value="CUV66549.1"/>
    <property type="molecule type" value="Genomic_DNA"/>
</dbReference>
<name>A0A0S4XRD8_9BACT</name>
<protein>
    <submittedName>
        <fullName evidence="1">Uncharacterized protein</fullName>
    </submittedName>
</protein>
<sequence length="35" mass="4262">MASFRNDSMSSNPYKINCLDYTIELIKYLFIFFIY</sequence>
<evidence type="ECO:0000313" key="1">
    <source>
        <dbReference type="EMBL" id="CUV66549.1"/>
    </source>
</evidence>
<organism evidence="1">
    <name type="scientific">Sulfurovum sp. enrichment culture clone C5</name>
    <dbReference type="NCBI Taxonomy" id="497650"/>
    <lineage>
        <taxon>Bacteria</taxon>
        <taxon>Pseudomonadati</taxon>
        <taxon>Campylobacterota</taxon>
        <taxon>Epsilonproteobacteria</taxon>
        <taxon>Campylobacterales</taxon>
        <taxon>Sulfurovaceae</taxon>
        <taxon>Sulfurovum</taxon>
        <taxon>environmental samples</taxon>
    </lineage>
</organism>
<reference evidence="1" key="1">
    <citation type="submission" date="2015-11" db="EMBL/GenBank/DDBJ databases">
        <authorList>
            <person name="Zhang Y."/>
            <person name="Guo Z."/>
        </authorList>
    </citation>
    <scope>NUCLEOTIDE SEQUENCE</scope>
    <source>
        <strain evidence="1">BN30871</strain>
    </source>
</reference>
<gene>
    <name evidence="1" type="ORF">BN3087_880016</name>
</gene>
<accession>A0A0S4XRD8</accession>
<proteinExistence type="predicted"/>